<dbReference type="GO" id="GO:0048312">
    <property type="term" value="P:intracellular distribution of mitochondria"/>
    <property type="evidence" value="ECO:0007669"/>
    <property type="project" value="TreeGrafter"/>
</dbReference>
<dbReference type="InterPro" id="IPR020850">
    <property type="entry name" value="GED_dom"/>
</dbReference>
<evidence type="ECO:0000313" key="4">
    <source>
        <dbReference type="Proteomes" id="UP000243515"/>
    </source>
</evidence>
<dbReference type="SUPFAM" id="SSF52540">
    <property type="entry name" value="P-loop containing nucleoside triphosphate hydrolases"/>
    <property type="match status" value="1"/>
</dbReference>
<dbReference type="Gene3D" id="1.20.120.1240">
    <property type="entry name" value="Dynamin, middle domain"/>
    <property type="match status" value="1"/>
</dbReference>
<dbReference type="InterPro" id="IPR022812">
    <property type="entry name" value="Dynamin"/>
</dbReference>
<dbReference type="GO" id="GO:0003924">
    <property type="term" value="F:GTPase activity"/>
    <property type="evidence" value="ECO:0007669"/>
    <property type="project" value="TreeGrafter"/>
</dbReference>
<feature type="non-terminal residue" evidence="3">
    <location>
        <position position="1"/>
    </location>
</feature>
<accession>A0A232LSR9</accession>
<feature type="region of interest" description="Disordered" evidence="1">
    <location>
        <begin position="140"/>
        <end position="168"/>
    </location>
</feature>
<dbReference type="GO" id="GO:0016020">
    <property type="term" value="C:membrane"/>
    <property type="evidence" value="ECO:0007669"/>
    <property type="project" value="TreeGrafter"/>
</dbReference>
<feature type="domain" description="GED" evidence="2">
    <location>
        <begin position="369"/>
        <end position="460"/>
    </location>
</feature>
<evidence type="ECO:0000313" key="3">
    <source>
        <dbReference type="EMBL" id="OXV07221.1"/>
    </source>
</evidence>
<dbReference type="PANTHER" id="PTHR11566:SF149">
    <property type="entry name" value="GTPASE, PUTATIVE (AFU_ORTHOLOGUE AFUA_6G11890)-RELATED"/>
    <property type="match status" value="1"/>
</dbReference>
<dbReference type="InterPro" id="IPR000375">
    <property type="entry name" value="Dynamin_stalk"/>
</dbReference>
<dbReference type="EMBL" id="NPHW01004999">
    <property type="protein sequence ID" value="OXV07221.1"/>
    <property type="molecule type" value="Genomic_DNA"/>
</dbReference>
<sequence>PRSIILAVVSAKSDFALQEVTKYARKLDPRGERTLGLITKPDTLDSGSDSQRAYVELAQNKDVKFRLGWHVLRNRSYDMRDATATERDEAEAQFFAQGIWTSLDPTQVGITTLKPRLSNVLKDQILLQLPSLLQDVDPESRNAKVDLRDSGTPEARSKSNGGISAGAETDEGYRRRLRAVTRVIVEQAEGNDNHPNQISRSQFIDEVKTLMKRSGGRELPGLFNPLIVGELFSDQCKPWKGLADSITTRILQAAYETINELLQYVAVEETTDRIFREIINPEMETLKGDLENKVKELLAPHYSGHPITYNHYLIENVQKAQAARRKREFQSHLAKFLGISTSVDPQYINRKVDVGDLLDSLAQGTEADMERLTPTGIDCRQVALKKIVDDISVLAIERCLIRKLPALLSPNTIHSLDDSRAQRLAGETEESAAERARSAEKLKVLEDGLRGLKLLDKHPTKLVGNTVITPLESSDDK</sequence>
<evidence type="ECO:0000256" key="1">
    <source>
        <dbReference type="SAM" id="MobiDB-lite"/>
    </source>
</evidence>
<feature type="compositionally biased region" description="Basic and acidic residues" evidence="1">
    <location>
        <begin position="140"/>
        <end position="157"/>
    </location>
</feature>
<dbReference type="PROSITE" id="PS51388">
    <property type="entry name" value="GED"/>
    <property type="match status" value="1"/>
</dbReference>
<protein>
    <recommendedName>
        <fullName evidence="2">GED domain-containing protein</fullName>
    </recommendedName>
</protein>
<dbReference type="PANTHER" id="PTHR11566">
    <property type="entry name" value="DYNAMIN"/>
    <property type="match status" value="1"/>
</dbReference>
<dbReference type="Pfam" id="PF01031">
    <property type="entry name" value="Dynamin_M"/>
    <property type="match status" value="1"/>
</dbReference>
<dbReference type="OrthoDB" id="415706at2759"/>
<dbReference type="Gene3D" id="3.40.50.300">
    <property type="entry name" value="P-loop containing nucleotide triphosphate hydrolases"/>
    <property type="match status" value="1"/>
</dbReference>
<reference evidence="3 4" key="1">
    <citation type="journal article" date="2015" name="Environ. Microbiol.">
        <title>Metagenome sequence of Elaphomyces granulatus from sporocarp tissue reveals Ascomycota ectomycorrhizal fingerprints of genome expansion and a Proteobacteria-rich microbiome.</title>
        <authorList>
            <person name="Quandt C.A."/>
            <person name="Kohler A."/>
            <person name="Hesse C.N."/>
            <person name="Sharpton T.J."/>
            <person name="Martin F."/>
            <person name="Spatafora J.W."/>
        </authorList>
    </citation>
    <scope>NUCLEOTIDE SEQUENCE [LARGE SCALE GENOMIC DNA]</scope>
    <source>
        <strain evidence="3 4">OSC145934</strain>
    </source>
</reference>
<name>A0A232LSR9_9EURO</name>
<dbReference type="GO" id="GO:0016559">
    <property type="term" value="P:peroxisome fission"/>
    <property type="evidence" value="ECO:0007669"/>
    <property type="project" value="TreeGrafter"/>
</dbReference>
<dbReference type="PRINTS" id="PR00195">
    <property type="entry name" value="DYNAMIN"/>
</dbReference>
<dbReference type="Proteomes" id="UP000243515">
    <property type="component" value="Unassembled WGS sequence"/>
</dbReference>
<dbReference type="GO" id="GO:0008017">
    <property type="term" value="F:microtubule binding"/>
    <property type="evidence" value="ECO:0007669"/>
    <property type="project" value="TreeGrafter"/>
</dbReference>
<keyword evidence="4" id="KW-1185">Reference proteome</keyword>
<dbReference type="GO" id="GO:0005874">
    <property type="term" value="C:microtubule"/>
    <property type="evidence" value="ECO:0007669"/>
    <property type="project" value="TreeGrafter"/>
</dbReference>
<gene>
    <name evidence="3" type="ORF">Egran_05013</name>
</gene>
<organism evidence="3 4">
    <name type="scientific">Elaphomyces granulatus</name>
    <dbReference type="NCBI Taxonomy" id="519963"/>
    <lineage>
        <taxon>Eukaryota</taxon>
        <taxon>Fungi</taxon>
        <taxon>Dikarya</taxon>
        <taxon>Ascomycota</taxon>
        <taxon>Pezizomycotina</taxon>
        <taxon>Eurotiomycetes</taxon>
        <taxon>Eurotiomycetidae</taxon>
        <taxon>Eurotiales</taxon>
        <taxon>Elaphomycetaceae</taxon>
        <taxon>Elaphomyces</taxon>
    </lineage>
</organism>
<proteinExistence type="predicted"/>
<dbReference type="GO" id="GO:0005739">
    <property type="term" value="C:mitochondrion"/>
    <property type="evidence" value="ECO:0007669"/>
    <property type="project" value="TreeGrafter"/>
</dbReference>
<evidence type="ECO:0000259" key="2">
    <source>
        <dbReference type="PROSITE" id="PS51388"/>
    </source>
</evidence>
<dbReference type="GO" id="GO:0000266">
    <property type="term" value="P:mitochondrial fission"/>
    <property type="evidence" value="ECO:0007669"/>
    <property type="project" value="TreeGrafter"/>
</dbReference>
<dbReference type="AlphaFoldDB" id="A0A232LSR9"/>
<dbReference type="GO" id="GO:0006897">
    <property type="term" value="P:endocytosis"/>
    <property type="evidence" value="ECO:0007669"/>
    <property type="project" value="TreeGrafter"/>
</dbReference>
<comment type="caution">
    <text evidence="3">The sequence shown here is derived from an EMBL/GenBank/DDBJ whole genome shotgun (WGS) entry which is preliminary data.</text>
</comment>
<dbReference type="InterPro" id="IPR027417">
    <property type="entry name" value="P-loop_NTPase"/>
</dbReference>